<accession>A0A2P6R8J5</accession>
<name>A0A2P6R8J5_ROSCH</name>
<dbReference type="AlphaFoldDB" id="A0A2P6R8J5"/>
<keyword evidence="1" id="KW-0812">Transmembrane</keyword>
<dbReference type="OMA" id="RIYRYNH"/>
<dbReference type="Proteomes" id="UP000238479">
    <property type="component" value="Chromosome 3"/>
</dbReference>
<dbReference type="Gramene" id="PRQ42732">
    <property type="protein sequence ID" value="PRQ42732"/>
    <property type="gene ID" value="RchiOBHm_Chr3g0460831"/>
</dbReference>
<evidence type="ECO:0000313" key="3">
    <source>
        <dbReference type="Proteomes" id="UP000238479"/>
    </source>
</evidence>
<dbReference type="InterPro" id="IPR027443">
    <property type="entry name" value="IPNS-like_sf"/>
</dbReference>
<gene>
    <name evidence="2" type="ORF">RchiOBHm_Chr3g0460831</name>
</gene>
<dbReference type="Gene3D" id="2.60.120.330">
    <property type="entry name" value="B-lactam Antibiotic, Isopenicillin N Synthase, Chain"/>
    <property type="match status" value="1"/>
</dbReference>
<keyword evidence="1" id="KW-1133">Transmembrane helix</keyword>
<organism evidence="2 3">
    <name type="scientific">Rosa chinensis</name>
    <name type="common">China rose</name>
    <dbReference type="NCBI Taxonomy" id="74649"/>
    <lineage>
        <taxon>Eukaryota</taxon>
        <taxon>Viridiplantae</taxon>
        <taxon>Streptophyta</taxon>
        <taxon>Embryophyta</taxon>
        <taxon>Tracheophyta</taxon>
        <taxon>Spermatophyta</taxon>
        <taxon>Magnoliopsida</taxon>
        <taxon>eudicotyledons</taxon>
        <taxon>Gunneridae</taxon>
        <taxon>Pentapetalae</taxon>
        <taxon>rosids</taxon>
        <taxon>fabids</taxon>
        <taxon>Rosales</taxon>
        <taxon>Rosaceae</taxon>
        <taxon>Rosoideae</taxon>
        <taxon>Rosoideae incertae sedis</taxon>
        <taxon>Rosa</taxon>
    </lineage>
</organism>
<sequence>MGTPYTLSTTQTTQSCTQSDPFIFTNNYRSTLPPLRFNISLILYAAVAIMHHRSRLTTAVPPPSPIPTAKGSRSAASETFTHFLDNCLKIPELIALPPAHLSGTGPRHQIPAYVDFQSLSADSIARLLVSAKQLGAFRIIGHGISTDELRSVVQEAESIFGNADHQSRRFVEGVGDREEIAWVRDQKSKSDQRYENFCNNMDKVASKIEAIAEQMSEVFYKNAKAEFVRRSEEKDWVFRLYRYNDNTMEQNHRNSLNEIDCDRECDDHGFCIHLPLEHSQFSIQSERGPLSFDAGPETLVVTVGKQLEGFKCVSGEMIFVPNISRSQASFSLQLKVPFSSNLRKNSKTVSIVDQVFIAIFLCLLYKAVVFMYAYIITTT</sequence>
<dbReference type="PANTHER" id="PTHR34945:SF4">
    <property type="entry name" value="2-OXOGLUTARATE (2OG) AND FE(II)-DEPENDENT OXYGENASE SUPERFAMILY PROTEIN"/>
    <property type="match status" value="1"/>
</dbReference>
<protein>
    <submittedName>
        <fullName evidence="2">Putative isopenicillin N synthase</fullName>
    </submittedName>
</protein>
<dbReference type="EMBL" id="PDCK01000041">
    <property type="protein sequence ID" value="PRQ42732.1"/>
    <property type="molecule type" value="Genomic_DNA"/>
</dbReference>
<proteinExistence type="predicted"/>
<dbReference type="STRING" id="74649.A0A2P6R8J5"/>
<evidence type="ECO:0000256" key="1">
    <source>
        <dbReference type="SAM" id="Phobius"/>
    </source>
</evidence>
<dbReference type="PANTHER" id="PTHR34945">
    <property type="entry name" value="2-OXOGLUTARATE (2OG) AND FE(II)-DEPENDENT OXYGENASE SUPERFAMILY PROTEIN"/>
    <property type="match status" value="1"/>
</dbReference>
<reference evidence="2 3" key="1">
    <citation type="journal article" date="2018" name="Nat. Genet.">
        <title>The Rosa genome provides new insights in the design of modern roses.</title>
        <authorList>
            <person name="Bendahmane M."/>
        </authorList>
    </citation>
    <scope>NUCLEOTIDE SEQUENCE [LARGE SCALE GENOMIC DNA]</scope>
    <source>
        <strain evidence="3">cv. Old Blush</strain>
    </source>
</reference>
<evidence type="ECO:0000313" key="2">
    <source>
        <dbReference type="EMBL" id="PRQ42732.1"/>
    </source>
</evidence>
<keyword evidence="1" id="KW-0472">Membrane</keyword>
<comment type="caution">
    <text evidence="2">The sequence shown here is derived from an EMBL/GenBank/DDBJ whole genome shotgun (WGS) entry which is preliminary data.</text>
</comment>
<dbReference type="SUPFAM" id="SSF51197">
    <property type="entry name" value="Clavaminate synthase-like"/>
    <property type="match status" value="1"/>
</dbReference>
<feature type="transmembrane region" description="Helical" evidence="1">
    <location>
        <begin position="355"/>
        <end position="375"/>
    </location>
</feature>
<keyword evidence="3" id="KW-1185">Reference proteome</keyword>